<accession>A0A9E6PGE8</accession>
<protein>
    <submittedName>
        <fullName evidence="2">Uncharacterized protein</fullName>
    </submittedName>
</protein>
<evidence type="ECO:0000313" key="2">
    <source>
        <dbReference type="EMBL" id="QXI25998.1"/>
    </source>
</evidence>
<reference evidence="2 3" key="2">
    <citation type="journal article" date="2021" name="Microorganisms">
        <title>The Ever-Expanding Pseudomonas Genus: Description of 43 New Species and Partition of the Pseudomonas putida Group.</title>
        <authorList>
            <person name="Girard L."/>
            <person name="Lood C."/>
            <person name="Hofte M."/>
            <person name="Vandamme P."/>
            <person name="Rokni-Zadeh H."/>
            <person name="van Noort V."/>
            <person name="Lavigne R."/>
            <person name="De Mot R."/>
        </authorList>
    </citation>
    <scope>NUCLEOTIDE SEQUENCE [LARGE SCALE GENOMIC DNA]</scope>
    <source>
        <strain evidence="2 3">RW8P3</strain>
    </source>
</reference>
<keyword evidence="3" id="KW-1185">Reference proteome</keyword>
<feature type="region of interest" description="Disordered" evidence="1">
    <location>
        <begin position="1"/>
        <end position="20"/>
    </location>
</feature>
<dbReference type="RefSeq" id="WP_186683425.1">
    <property type="nucleotide sequence ID" value="NZ_CP077093.1"/>
</dbReference>
<organism evidence="2 3">
    <name type="scientific">Pseudomonas vanderleydeniana</name>
    <dbReference type="NCBI Taxonomy" id="2745495"/>
    <lineage>
        <taxon>Bacteria</taxon>
        <taxon>Pseudomonadati</taxon>
        <taxon>Pseudomonadota</taxon>
        <taxon>Gammaproteobacteria</taxon>
        <taxon>Pseudomonadales</taxon>
        <taxon>Pseudomonadaceae</taxon>
        <taxon>Pseudomonas</taxon>
    </lineage>
</organism>
<proteinExistence type="predicted"/>
<reference evidence="2 3" key="1">
    <citation type="journal article" date="2020" name="Microorganisms">
        <title>Reliable Identification of Environmental Pseudomonas Isolates Using the rpoD Gene.</title>
        <authorList>
            <consortium name="The Broad Institute Genome Sequencing Platform"/>
            <person name="Girard L."/>
            <person name="Lood C."/>
            <person name="Rokni-Zadeh H."/>
            <person name="van Noort V."/>
            <person name="Lavigne R."/>
            <person name="De Mot R."/>
        </authorList>
    </citation>
    <scope>NUCLEOTIDE SEQUENCE [LARGE SCALE GENOMIC DNA]</scope>
    <source>
        <strain evidence="2 3">RW8P3</strain>
    </source>
</reference>
<dbReference type="EMBL" id="CP077093">
    <property type="protein sequence ID" value="QXI25998.1"/>
    <property type="molecule type" value="Genomic_DNA"/>
</dbReference>
<name>A0A9E6PGE8_9PSED</name>
<evidence type="ECO:0000313" key="3">
    <source>
        <dbReference type="Proteomes" id="UP000634530"/>
    </source>
</evidence>
<dbReference type="AlphaFoldDB" id="A0A9E6PGE8"/>
<gene>
    <name evidence="2" type="ORF">HU752_018735</name>
</gene>
<sequence length="134" mass="14235">MTKKITPDPPPCRTSSPTEKSDFLRNAMYSALDQINSEPPPPEPLDAFATTAFNITSDSAGKPALFAIQPGVTAKVALARVSDLLKSAELNADEIGPHLDGIDRELFRGMLQSLELSRAIVDSLLAATALPACT</sequence>
<evidence type="ECO:0000256" key="1">
    <source>
        <dbReference type="SAM" id="MobiDB-lite"/>
    </source>
</evidence>
<dbReference type="KEGG" id="pvw:HU752_018735"/>
<dbReference type="Proteomes" id="UP000634530">
    <property type="component" value="Chromosome"/>
</dbReference>